<dbReference type="Proteomes" id="UP000601435">
    <property type="component" value="Unassembled WGS sequence"/>
</dbReference>
<dbReference type="AlphaFoldDB" id="A0A812ZF59"/>
<comment type="caution">
    <text evidence="1">The sequence shown here is derived from an EMBL/GenBank/DDBJ whole genome shotgun (WGS) entry which is preliminary data.</text>
</comment>
<evidence type="ECO:0000313" key="2">
    <source>
        <dbReference type="Proteomes" id="UP000601435"/>
    </source>
</evidence>
<protein>
    <submittedName>
        <fullName evidence="1">Uncharacterized protein</fullName>
    </submittedName>
</protein>
<accession>A0A812ZF59</accession>
<name>A0A812ZF59_9DINO</name>
<sequence>MLLRARDVLLERLRVRISAFAQDCMEKDDLAEKRAKERNQVPPLGMAATNADRIEAEVFEAIRMGMDKEDPCLFPSCIEVHSRKNARLP</sequence>
<evidence type="ECO:0000313" key="1">
    <source>
        <dbReference type="EMBL" id="CAE7823679.1"/>
    </source>
</evidence>
<feature type="non-terminal residue" evidence="1">
    <location>
        <position position="89"/>
    </location>
</feature>
<gene>
    <name evidence="1" type="ORF">SNEC2469_LOCUS24539</name>
</gene>
<keyword evidence="2" id="KW-1185">Reference proteome</keyword>
<reference evidence="1" key="1">
    <citation type="submission" date="2021-02" db="EMBL/GenBank/DDBJ databases">
        <authorList>
            <person name="Dougan E. K."/>
            <person name="Rhodes N."/>
            <person name="Thang M."/>
            <person name="Chan C."/>
        </authorList>
    </citation>
    <scope>NUCLEOTIDE SEQUENCE</scope>
</reference>
<organism evidence="1 2">
    <name type="scientific">Symbiodinium necroappetens</name>
    <dbReference type="NCBI Taxonomy" id="1628268"/>
    <lineage>
        <taxon>Eukaryota</taxon>
        <taxon>Sar</taxon>
        <taxon>Alveolata</taxon>
        <taxon>Dinophyceae</taxon>
        <taxon>Suessiales</taxon>
        <taxon>Symbiodiniaceae</taxon>
        <taxon>Symbiodinium</taxon>
    </lineage>
</organism>
<proteinExistence type="predicted"/>
<dbReference type="EMBL" id="CAJNJA010047351">
    <property type="protein sequence ID" value="CAE7823679.1"/>
    <property type="molecule type" value="Genomic_DNA"/>
</dbReference>